<keyword evidence="4 5" id="KW-0326">Glycosidase</keyword>
<reference evidence="7 8" key="1">
    <citation type="submission" date="2021-02" db="EMBL/GenBank/DDBJ databases">
        <title>Safari Cat Assemblies.</title>
        <authorList>
            <person name="Bredemeyer K.R."/>
            <person name="Murphy W.J."/>
        </authorList>
    </citation>
    <scope>NUCLEOTIDE SEQUENCE [LARGE SCALE GENOMIC DNA]</scope>
</reference>
<evidence type="ECO:0000313" key="8">
    <source>
        <dbReference type="Proteomes" id="UP000823872"/>
    </source>
</evidence>
<dbReference type="InterPro" id="IPR013785">
    <property type="entry name" value="Aldolase_TIM"/>
</dbReference>
<sequence length="836" mass="96363">MYNLWMAWSGVLLPLIKFTHSVLKPVLPPVIKNQPFNMFWAAPTMQCQHFFNVDLNLPLFNIIANPVETQRGSTIAIFYPNELGYYPYFSQDGKSFNGGIPQNMSLSKHLRKTADDIAKVISWWRSEGLVVIDWESWKPQWDRNWGKRIIYKNHSLAFTRNHHPDWSEMKVKTIAQQEFESAGRSFMNTTLTLALEMRPKCLWGFYLYPDCYNYDYRTNPQIYTGKCPNDEISRNDQLQWLWEKSTALYTSIYLDKILKSSLNALKFVHYRVREAIRIAGMARHDYILPVFIFSRPFYLHSLEALSQEDLVHTIGESAALGAAGIILWGGYEYSDSKVFHSTLRRKIRFYLIMKVLSEGQLRFCVVQPIHLTAWLLIFFILKSISSLKPARLPIYQRKPFIAAWNAPTDQCLIKYNIRLNLKMFQVIGSPLAKARGQNVTIFYVNRLGYYPWYTSQGVPINGGLPQNISLQVHLEKADQDINYYIPAEDFSGLAVIDWEYWRPQWARNWNTKDVYRQKSRKLISDMQENVSTTDIEYLAKATFEESAKAFMKETIELGMKSRPKGLWGYYLYPDCHNYNVYAPNYTGSCPEEEVLRNNELSWLWNSSAALYPSIGVRKSLGDNENILRFSQFRVHESMRISTMTSHDYALPVFVYTRLGYREEPLFFLSKQDLISTIGESAALGAAGIVIWGDMNLTSSEGNCTKVKQYVSSDLGSYIVNVTRAAEVCSLHLCQSNGRCIRKIWNSPDYLHLNPANYHIEASEDGEFTVKGKASDTDLEVMEEKFSCHCYQGYEGADCRETKTLDGCSGVFSFSGSLITLCLLVLAGYQSSWLRDN</sequence>
<evidence type="ECO:0000256" key="1">
    <source>
        <dbReference type="ARBA" id="ARBA00000251"/>
    </source>
</evidence>
<comment type="catalytic activity">
    <reaction evidence="1 5">
        <text>Random hydrolysis of (1-&gt;4)-linkages between N-acetyl-beta-D-glucosamine and D-glucuronate residues in hyaluronate.</text>
        <dbReference type="EC" id="3.2.1.35"/>
    </reaction>
</comment>
<reference evidence="7" key="2">
    <citation type="submission" date="2025-08" db="UniProtKB">
        <authorList>
            <consortium name="Ensembl"/>
        </authorList>
    </citation>
    <scope>IDENTIFICATION</scope>
    <source>
        <strain evidence="7">breed Abyssinian</strain>
    </source>
</reference>
<keyword evidence="3" id="KW-1015">Disulfide bond</keyword>
<keyword evidence="8" id="KW-1185">Reference proteome</keyword>
<evidence type="ECO:0000256" key="5">
    <source>
        <dbReference type="RuleBase" id="RU610713"/>
    </source>
</evidence>
<dbReference type="PRINTS" id="PR00846">
    <property type="entry name" value="GLHYDRLASE56"/>
</dbReference>
<feature type="signal peptide" evidence="6">
    <location>
        <begin position="1"/>
        <end position="21"/>
    </location>
</feature>
<evidence type="ECO:0000256" key="6">
    <source>
        <dbReference type="SAM" id="SignalP"/>
    </source>
</evidence>
<evidence type="ECO:0000256" key="4">
    <source>
        <dbReference type="ARBA" id="ARBA00023295"/>
    </source>
</evidence>
<accession>A0ABI7W3X5</accession>
<evidence type="ECO:0000256" key="3">
    <source>
        <dbReference type="ARBA" id="ARBA00023157"/>
    </source>
</evidence>
<proteinExistence type="inferred from homology"/>
<dbReference type="Gene3D" id="3.20.20.70">
    <property type="entry name" value="Aldolase class I"/>
    <property type="match status" value="2"/>
</dbReference>
<dbReference type="SUPFAM" id="SSF51445">
    <property type="entry name" value="(Trans)glycosidases"/>
    <property type="match status" value="2"/>
</dbReference>
<dbReference type="InterPro" id="IPR018155">
    <property type="entry name" value="Hyaluronidase"/>
</dbReference>
<reference evidence="7" key="3">
    <citation type="submission" date="2025-09" db="UniProtKB">
        <authorList>
            <consortium name="Ensembl"/>
        </authorList>
    </citation>
    <scope>IDENTIFICATION</scope>
    <source>
        <strain evidence="7">breed Abyssinian</strain>
    </source>
</reference>
<dbReference type="PANTHER" id="PTHR11769">
    <property type="entry name" value="HYALURONIDASE"/>
    <property type="match status" value="1"/>
</dbReference>
<evidence type="ECO:0000313" key="7">
    <source>
        <dbReference type="Ensembl" id="ENSFCTP00005004652.1"/>
    </source>
</evidence>
<dbReference type="GeneTree" id="ENSGT01020000230364"/>
<dbReference type="Pfam" id="PF01630">
    <property type="entry name" value="Glyco_hydro_56"/>
    <property type="match status" value="2"/>
</dbReference>
<dbReference type="Proteomes" id="UP000823872">
    <property type="component" value="Chromosome A2"/>
</dbReference>
<name>A0ABI7W3X5_FELCA</name>
<keyword evidence="6" id="KW-0732">Signal</keyword>
<keyword evidence="5" id="KW-0378">Hydrolase</keyword>
<comment type="similarity">
    <text evidence="2 5">Belongs to the glycosyl hydrolase 56 family.</text>
</comment>
<dbReference type="EC" id="3.2.1.35" evidence="5"/>
<dbReference type="InterPro" id="IPR017853">
    <property type="entry name" value="GH"/>
</dbReference>
<organism evidence="7 8">
    <name type="scientific">Felis catus</name>
    <name type="common">Cat</name>
    <name type="synonym">Felis silvestris catus</name>
    <dbReference type="NCBI Taxonomy" id="9685"/>
    <lineage>
        <taxon>Eukaryota</taxon>
        <taxon>Metazoa</taxon>
        <taxon>Chordata</taxon>
        <taxon>Craniata</taxon>
        <taxon>Vertebrata</taxon>
        <taxon>Euteleostomi</taxon>
        <taxon>Mammalia</taxon>
        <taxon>Eutheria</taxon>
        <taxon>Laurasiatheria</taxon>
        <taxon>Carnivora</taxon>
        <taxon>Feliformia</taxon>
        <taxon>Felidae</taxon>
        <taxon>Felinae</taxon>
        <taxon>Felis</taxon>
    </lineage>
</organism>
<dbReference type="PANTHER" id="PTHR11769:SF7">
    <property type="entry name" value="HYALURONIDASE-4"/>
    <property type="match status" value="1"/>
</dbReference>
<gene>
    <name evidence="7" type="primary">HYAL4</name>
</gene>
<dbReference type="Ensembl" id="ENSFCTT00005007317.1">
    <property type="protein sequence ID" value="ENSFCTP00005004652.1"/>
    <property type="gene ID" value="ENSFCTG00005002715.1"/>
</dbReference>
<protein>
    <recommendedName>
        <fullName evidence="5">Hyaluronidase</fullName>
        <ecNumber evidence="5">3.2.1.35</ecNumber>
    </recommendedName>
</protein>
<feature type="chain" id="PRO_5046135753" description="Hyaluronidase" evidence="6">
    <location>
        <begin position="22"/>
        <end position="836"/>
    </location>
</feature>
<evidence type="ECO:0000256" key="2">
    <source>
        <dbReference type="ARBA" id="ARBA00008871"/>
    </source>
</evidence>